<feature type="compositionally biased region" description="Basic and acidic residues" evidence="1">
    <location>
        <begin position="554"/>
        <end position="568"/>
    </location>
</feature>
<dbReference type="EMBL" id="JANVFU010000001">
    <property type="protein sequence ID" value="KAJ3749997.1"/>
    <property type="molecule type" value="Genomic_DNA"/>
</dbReference>
<proteinExistence type="predicted"/>
<organism evidence="3 4">
    <name type="scientific">Lentinula detonsa</name>
    <dbReference type="NCBI Taxonomy" id="2804962"/>
    <lineage>
        <taxon>Eukaryota</taxon>
        <taxon>Fungi</taxon>
        <taxon>Dikarya</taxon>
        <taxon>Basidiomycota</taxon>
        <taxon>Agaricomycotina</taxon>
        <taxon>Agaricomycetes</taxon>
        <taxon>Agaricomycetidae</taxon>
        <taxon>Agaricales</taxon>
        <taxon>Marasmiineae</taxon>
        <taxon>Omphalotaceae</taxon>
        <taxon>Lentinula</taxon>
    </lineage>
</organism>
<feature type="region of interest" description="Disordered" evidence="1">
    <location>
        <begin position="1"/>
        <end position="604"/>
    </location>
</feature>
<evidence type="ECO:0000259" key="2">
    <source>
        <dbReference type="Pfam" id="PF25459"/>
    </source>
</evidence>
<feature type="compositionally biased region" description="Pro residues" evidence="1">
    <location>
        <begin position="658"/>
        <end position="673"/>
    </location>
</feature>
<feature type="compositionally biased region" description="Acidic residues" evidence="1">
    <location>
        <begin position="953"/>
        <end position="969"/>
    </location>
</feature>
<feature type="compositionally biased region" description="Acidic residues" evidence="1">
    <location>
        <begin position="1057"/>
        <end position="1075"/>
    </location>
</feature>
<feature type="compositionally biased region" description="Basic and acidic residues" evidence="1">
    <location>
        <begin position="276"/>
        <end position="291"/>
    </location>
</feature>
<feature type="compositionally biased region" description="Basic and acidic residues" evidence="1">
    <location>
        <begin position="907"/>
        <end position="918"/>
    </location>
</feature>
<evidence type="ECO:0000313" key="3">
    <source>
        <dbReference type="EMBL" id="KAJ3749997.1"/>
    </source>
</evidence>
<feature type="region of interest" description="Disordered" evidence="1">
    <location>
        <begin position="860"/>
        <end position="1187"/>
    </location>
</feature>
<gene>
    <name evidence="3" type="ORF">DFH05DRAFT_1518131</name>
</gene>
<feature type="compositionally biased region" description="Pro residues" evidence="1">
    <location>
        <begin position="30"/>
        <end position="39"/>
    </location>
</feature>
<feature type="compositionally biased region" description="Low complexity" evidence="1">
    <location>
        <begin position="1214"/>
        <end position="1227"/>
    </location>
</feature>
<sequence length="1406" mass="150838">MSDQTPPPKPKPGSLRDRIAAFEKPTQSNGPPPVAPRPKPGGHVAWKPKPATPPDSPAADESPGNQPKKSGGGMSASDAKESIGKGGSLKERMAALQGKGAFGAPPPIAPKPATEKPKWKPPPPVASPPDEERETATDKAEEASPTSTTARLPGDESNKALGDSDSDSSHPEAQPQIKAEGEAKEQVDVDQEEEERQRRTALAARMARLGGARVGMGPPVFGGPAYKKPQPKPEPKSDTPFKEDVSELVKSDTTEPISKEPSLKSPPAPETEDKSDEGTRKEYFDVERKASDASSLLSPDPTASASNSPRTPSSMPVPAAPRRAAPPRRKAGKSPAAPAAPQLPTEPEQETRNIDPSIDSTGKETEVHSPSDTDPKALGAVVSIGPLVDDAPLEPQDAEEPSMIVAVEETPIPTTKTELEEPEAIETVSAASGSLTEEPEPITTTHVETEEDEASRRQRVAERLAKSGGVNPFALPPQRKPSSPTVSSEDSLPLTSAPVSPASQKRTSIRKASTDSVSNSFSVPPARRGSQMSVSSVSPPTKKPSTDSVSSHDIIPHDDDINAARISEEPESSLVEEADITDEELADEELSPEEYAEDNPATDFQEIARAPAVLPITDIKPIVIVPPPKAAPTVDELGKFPHPSMVGSENEPEDEHYTPPPPPRRTMPPPPRLVPEIVEQEEEVKHSLPQHTESPRRLPPRQVLEDDGEMSDAPLPHPNRLSVPSTPPESDDAAEEDHISDDEPKPIPASRPIRLFPLSEHSATEETVVPEGKLDSTEIESPEEILPTPPRRPFQEQPPVQEEPLFIPPPPPPKAPTTAPRRASTQVGKVELPPHTVEQQSVVSTPALSVSNVDTRRAEILDEEEGDPIDPSFHSPPSRRTSALPVALHTTKYEPEPEQAPVEDEEQARRRTIAERMAKLGGLKLGAAPISMSRPAPAKRRESQEGSNQIEVGSEETVEGEPELTEEEEEKARKERIAAKMASMGGMRIGMQPYGMFAGKAPLTPSRPVAASPENDSLHAHPPPRHAAPPPPPPPQDIDSEHESLSTSDEGVRVEAEESEIEEVNYEDAEEEQDEIPPPIPTREGRHSVPHPTGRPPVPTALPSRKASIQSTTSQKSNDTASLPIPRKSSVSQAHPPSTEYVMVEGEEEEELAPPPPPRVGRPAPPRAAPLPPPSTSTVPASESISSHWEMPSIPSVDFGGHADLSLSWTDDMASSTSSAPPSAEPSVTRSTREPVQTTAANLGLSSDDLVAIWGRVGVQVCEVATTLFEKSKKALIGDGTYYGFIDATLKEVPNAAPISEQEIGYLIYMQSGASVQKRAGEILPGDIVWMHDAKFKGHKGLQNYSQIVGSAEPLVGVVSEFEAKKFKIRVFQANQHVGQQTVEAVSYRLEDMKSGQVKIFRVLEA</sequence>
<feature type="compositionally biased region" description="Basic and acidic residues" evidence="1">
    <location>
        <begin position="1039"/>
        <end position="1056"/>
    </location>
</feature>
<accession>A0A9W8P9Z5</accession>
<name>A0A9W8P9Z5_9AGAR</name>
<dbReference type="InterPro" id="IPR057402">
    <property type="entry name" value="AIM3_BBC1_C"/>
</dbReference>
<feature type="compositionally biased region" description="Polar residues" evidence="1">
    <location>
        <begin position="480"/>
        <end position="522"/>
    </location>
</feature>
<feature type="compositionally biased region" description="Low complexity" evidence="1">
    <location>
        <begin position="312"/>
        <end position="323"/>
    </location>
</feature>
<feature type="compositionally biased region" description="Basic and acidic residues" evidence="1">
    <location>
        <begin position="231"/>
        <end position="262"/>
    </location>
</feature>
<feature type="compositionally biased region" description="Basic and acidic residues" evidence="1">
    <location>
        <begin position="78"/>
        <end position="93"/>
    </location>
</feature>
<protein>
    <recommendedName>
        <fullName evidence="2">BBC1/AIM3 cysteine proteinase-fold domain-containing protein</fullName>
    </recommendedName>
</protein>
<feature type="compositionally biased region" description="Polar residues" evidence="1">
    <location>
        <begin position="292"/>
        <end position="311"/>
    </location>
</feature>
<reference evidence="3 4" key="1">
    <citation type="journal article" date="2023" name="Proc. Natl. Acad. Sci. U.S.A.">
        <title>A global phylogenomic analysis of the shiitake genus Lentinula.</title>
        <authorList>
            <person name="Sierra-Patev S."/>
            <person name="Min B."/>
            <person name="Naranjo-Ortiz M."/>
            <person name="Looney B."/>
            <person name="Konkel Z."/>
            <person name="Slot J.C."/>
            <person name="Sakamoto Y."/>
            <person name="Steenwyk J.L."/>
            <person name="Rokas A."/>
            <person name="Carro J."/>
            <person name="Camarero S."/>
            <person name="Ferreira P."/>
            <person name="Molpeceres G."/>
            <person name="Ruiz-Duenas F.J."/>
            <person name="Serrano A."/>
            <person name="Henrissat B."/>
            <person name="Drula E."/>
            <person name="Hughes K.W."/>
            <person name="Mata J.L."/>
            <person name="Ishikawa N.K."/>
            <person name="Vargas-Isla R."/>
            <person name="Ushijima S."/>
            <person name="Smith C.A."/>
            <person name="Donoghue J."/>
            <person name="Ahrendt S."/>
            <person name="Andreopoulos W."/>
            <person name="He G."/>
            <person name="LaButti K."/>
            <person name="Lipzen A."/>
            <person name="Ng V."/>
            <person name="Riley R."/>
            <person name="Sandor L."/>
            <person name="Barry K."/>
            <person name="Martinez A.T."/>
            <person name="Xiao Y."/>
            <person name="Gibbons J.G."/>
            <person name="Terashima K."/>
            <person name="Grigoriev I.V."/>
            <person name="Hibbett D."/>
        </authorList>
    </citation>
    <scope>NUCLEOTIDE SEQUENCE [LARGE SCALE GENOMIC DNA]</scope>
    <source>
        <strain evidence="3 4">TFB7810</strain>
    </source>
</reference>
<evidence type="ECO:0000256" key="1">
    <source>
        <dbReference type="SAM" id="MobiDB-lite"/>
    </source>
</evidence>
<feature type="compositionally biased region" description="Low complexity" evidence="1">
    <location>
        <begin position="795"/>
        <end position="805"/>
    </location>
</feature>
<feature type="compositionally biased region" description="Basic and acidic residues" evidence="1">
    <location>
        <begin position="361"/>
        <end position="375"/>
    </location>
</feature>
<feature type="compositionally biased region" description="Pro residues" evidence="1">
    <location>
        <begin position="806"/>
        <end position="815"/>
    </location>
</feature>
<keyword evidence="4" id="KW-1185">Reference proteome</keyword>
<feature type="region of interest" description="Disordered" evidence="1">
    <location>
        <begin position="1212"/>
        <end position="1235"/>
    </location>
</feature>
<feature type="compositionally biased region" description="Polar residues" evidence="1">
    <location>
        <begin position="1107"/>
        <end position="1121"/>
    </location>
</feature>
<feature type="domain" description="BBC1/AIM3 cysteine proteinase-fold" evidence="2">
    <location>
        <begin position="1245"/>
        <end position="1405"/>
    </location>
</feature>
<feature type="compositionally biased region" description="Acidic residues" evidence="1">
    <location>
        <begin position="729"/>
        <end position="740"/>
    </location>
</feature>
<dbReference type="Proteomes" id="UP001142393">
    <property type="component" value="Unassembled WGS sequence"/>
</dbReference>
<comment type="caution">
    <text evidence="3">The sequence shown here is derived from an EMBL/GenBank/DDBJ whole genome shotgun (WGS) entry which is preliminary data.</text>
</comment>
<feature type="compositionally biased region" description="Low complexity" evidence="1">
    <location>
        <begin position="200"/>
        <end position="217"/>
    </location>
</feature>
<feature type="compositionally biased region" description="Pro residues" evidence="1">
    <location>
        <begin position="1"/>
        <end position="11"/>
    </location>
</feature>
<feature type="compositionally biased region" description="Basic and acidic residues" evidence="1">
    <location>
        <begin position="454"/>
        <end position="465"/>
    </location>
</feature>
<dbReference type="Pfam" id="PF25459">
    <property type="entry name" value="AIM3_BBC1_C"/>
    <property type="match status" value="1"/>
</dbReference>
<feature type="region of interest" description="Disordered" evidence="1">
    <location>
        <begin position="626"/>
        <end position="826"/>
    </location>
</feature>
<feature type="compositionally biased region" description="Acidic residues" evidence="1">
    <location>
        <begin position="569"/>
        <end position="597"/>
    </location>
</feature>
<feature type="compositionally biased region" description="Pro residues" evidence="1">
    <location>
        <begin position="1153"/>
        <end position="1175"/>
    </location>
</feature>
<feature type="compositionally biased region" description="Pro residues" evidence="1">
    <location>
        <begin position="1025"/>
        <end position="1036"/>
    </location>
</feature>
<evidence type="ECO:0000313" key="4">
    <source>
        <dbReference type="Proteomes" id="UP001142393"/>
    </source>
</evidence>